<name>A0AAV0PNQ7_9ROSI</name>
<accession>A0AAV0PNQ7</accession>
<sequence>MHRRPCLPRRRSPSPRRR</sequence>
<evidence type="ECO:0000313" key="2">
    <source>
        <dbReference type="Proteomes" id="UP001154282"/>
    </source>
</evidence>
<keyword evidence="2" id="KW-1185">Reference proteome</keyword>
<dbReference type="Proteomes" id="UP001154282">
    <property type="component" value="Unassembled WGS sequence"/>
</dbReference>
<proteinExistence type="predicted"/>
<organism evidence="1 2">
    <name type="scientific">Linum tenue</name>
    <dbReference type="NCBI Taxonomy" id="586396"/>
    <lineage>
        <taxon>Eukaryota</taxon>
        <taxon>Viridiplantae</taxon>
        <taxon>Streptophyta</taxon>
        <taxon>Embryophyta</taxon>
        <taxon>Tracheophyta</taxon>
        <taxon>Spermatophyta</taxon>
        <taxon>Magnoliopsida</taxon>
        <taxon>eudicotyledons</taxon>
        <taxon>Gunneridae</taxon>
        <taxon>Pentapetalae</taxon>
        <taxon>rosids</taxon>
        <taxon>fabids</taxon>
        <taxon>Malpighiales</taxon>
        <taxon>Linaceae</taxon>
        <taxon>Linum</taxon>
    </lineage>
</organism>
<gene>
    <name evidence="1" type="ORF">LITE_LOCUS39251</name>
</gene>
<protein>
    <submittedName>
        <fullName evidence="1">Uncharacterized protein</fullName>
    </submittedName>
</protein>
<dbReference type="EMBL" id="CAMGYJ010000009">
    <property type="protein sequence ID" value="CAI0472384.1"/>
    <property type="molecule type" value="Genomic_DNA"/>
</dbReference>
<dbReference type="AlphaFoldDB" id="A0AAV0PNQ7"/>
<comment type="caution">
    <text evidence="1">The sequence shown here is derived from an EMBL/GenBank/DDBJ whole genome shotgun (WGS) entry which is preliminary data.</text>
</comment>
<reference evidence="1" key="1">
    <citation type="submission" date="2022-08" db="EMBL/GenBank/DDBJ databases">
        <authorList>
            <person name="Gutierrez-Valencia J."/>
        </authorList>
    </citation>
    <scope>NUCLEOTIDE SEQUENCE</scope>
</reference>
<evidence type="ECO:0000313" key="1">
    <source>
        <dbReference type="EMBL" id="CAI0472384.1"/>
    </source>
</evidence>